<dbReference type="OrthoDB" id="4929513at2"/>
<dbReference type="Proteomes" id="UP000077037">
    <property type="component" value="Unassembled WGS sequence"/>
</dbReference>
<dbReference type="PANTHER" id="PTHR36436">
    <property type="entry name" value="SLL5081 PROTEIN"/>
    <property type="match status" value="1"/>
</dbReference>
<dbReference type="Gene3D" id="2.30.320.10">
    <property type="entry name" value="YwqG-like"/>
    <property type="match status" value="1"/>
</dbReference>
<protein>
    <submittedName>
        <fullName evidence="2">Domain of uncharacterized function (DUF1963)</fullName>
    </submittedName>
</protein>
<name>A0A157Q7F8_9BORD</name>
<sequence length="343" mass="38743">MFDMPADATQVLQEHFTPQQVQAVTRALVPAIMLQPAKQNAAQPGATRLGGTPDMPADAQWPRPAPPEDPEAIAKRGNDAAAAEMRAHLKANLPYAFMGQIDLDEAHALGDVARPLPPHGRLLFFYDLAVGPWETGMRPARVLWDQTPREALKPLAMPPDLARAMQQQQRELRDMIVRYRDKPSEALSTNYGAPAHFMTLKYALRLPHPEALEAEPLMKSQNAEDGTDFSDTYMDALDQLGEYYPDPGWKRHQLLGSPLPEQSDPRYDAVVVTSFGKQHLSREEWQSHAERIQMLARQWRLLWQVDLSDWGGELSEGTVYFLIRDSDLAERRFDQVVAVYQQT</sequence>
<evidence type="ECO:0000313" key="2">
    <source>
        <dbReference type="EMBL" id="SAI41019.1"/>
    </source>
</evidence>
<dbReference type="SUPFAM" id="SSF103032">
    <property type="entry name" value="Hypothetical protein YwqG"/>
    <property type="match status" value="1"/>
</dbReference>
<accession>A0A157Q7F8</accession>
<dbReference type="PANTHER" id="PTHR36436:SF6">
    <property type="entry name" value="SLL5081 PROTEIN"/>
    <property type="match status" value="1"/>
</dbReference>
<organism evidence="2 3">
    <name type="scientific">Bordetella ansorpii</name>
    <dbReference type="NCBI Taxonomy" id="288768"/>
    <lineage>
        <taxon>Bacteria</taxon>
        <taxon>Pseudomonadati</taxon>
        <taxon>Pseudomonadota</taxon>
        <taxon>Betaproteobacteria</taxon>
        <taxon>Burkholderiales</taxon>
        <taxon>Alcaligenaceae</taxon>
        <taxon>Bordetella</taxon>
    </lineage>
</organism>
<dbReference type="RefSeq" id="WP_066415106.1">
    <property type="nucleotide sequence ID" value="NZ_FKBS01000017.1"/>
</dbReference>
<dbReference type="Pfam" id="PF09234">
    <property type="entry name" value="DUF1963"/>
    <property type="match status" value="1"/>
</dbReference>
<dbReference type="EMBL" id="FKBS01000017">
    <property type="protein sequence ID" value="SAI41019.1"/>
    <property type="molecule type" value="Genomic_DNA"/>
</dbReference>
<proteinExistence type="predicted"/>
<reference evidence="2 3" key="1">
    <citation type="submission" date="2016-03" db="EMBL/GenBank/DDBJ databases">
        <authorList>
            <consortium name="Pathogen Informatics"/>
        </authorList>
    </citation>
    <scope>NUCLEOTIDE SEQUENCE [LARGE SCALE GENOMIC DNA]</scope>
    <source>
        <strain evidence="2 3">NCTC13364</strain>
    </source>
</reference>
<dbReference type="InterPro" id="IPR015315">
    <property type="entry name" value="DUF1963"/>
</dbReference>
<gene>
    <name evidence="2" type="ORF">SAMEA1982600_03250</name>
</gene>
<dbReference type="InterPro" id="IPR035948">
    <property type="entry name" value="YwqG-like_sf"/>
</dbReference>
<evidence type="ECO:0000313" key="3">
    <source>
        <dbReference type="Proteomes" id="UP000077037"/>
    </source>
</evidence>
<feature type="region of interest" description="Disordered" evidence="1">
    <location>
        <begin position="39"/>
        <end position="79"/>
    </location>
</feature>
<evidence type="ECO:0000256" key="1">
    <source>
        <dbReference type="SAM" id="MobiDB-lite"/>
    </source>
</evidence>
<dbReference type="AlphaFoldDB" id="A0A157Q7F8"/>